<sequence length="100" mass="10609">MDSRSSMESESGKETAGTPVGIVAESAPQVQRGEGEQSSNEGASPRILDSRHREHVSVSSFPRIINVGGGFLVGSMNVYQMNKSKKNGGKGDRPESEGDE</sequence>
<proteinExistence type="predicted"/>
<accession>A0ACB9CEL5</accession>
<evidence type="ECO:0000313" key="1">
    <source>
        <dbReference type="EMBL" id="KAI3732701.1"/>
    </source>
</evidence>
<evidence type="ECO:0000313" key="2">
    <source>
        <dbReference type="Proteomes" id="UP001056120"/>
    </source>
</evidence>
<reference evidence="1 2" key="2">
    <citation type="journal article" date="2022" name="Mol. Ecol. Resour.">
        <title>The genomes of chicory, endive, great burdock and yacon provide insights into Asteraceae paleo-polyploidization history and plant inulin production.</title>
        <authorList>
            <person name="Fan W."/>
            <person name="Wang S."/>
            <person name="Wang H."/>
            <person name="Wang A."/>
            <person name="Jiang F."/>
            <person name="Liu H."/>
            <person name="Zhao H."/>
            <person name="Xu D."/>
            <person name="Zhang Y."/>
        </authorList>
    </citation>
    <scope>NUCLEOTIDE SEQUENCE [LARGE SCALE GENOMIC DNA]</scope>
    <source>
        <strain evidence="2">cv. Yunnan</strain>
        <tissue evidence="1">Leaves</tissue>
    </source>
</reference>
<organism evidence="1 2">
    <name type="scientific">Smallanthus sonchifolius</name>
    <dbReference type="NCBI Taxonomy" id="185202"/>
    <lineage>
        <taxon>Eukaryota</taxon>
        <taxon>Viridiplantae</taxon>
        <taxon>Streptophyta</taxon>
        <taxon>Embryophyta</taxon>
        <taxon>Tracheophyta</taxon>
        <taxon>Spermatophyta</taxon>
        <taxon>Magnoliopsida</taxon>
        <taxon>eudicotyledons</taxon>
        <taxon>Gunneridae</taxon>
        <taxon>Pentapetalae</taxon>
        <taxon>asterids</taxon>
        <taxon>campanulids</taxon>
        <taxon>Asterales</taxon>
        <taxon>Asteraceae</taxon>
        <taxon>Asteroideae</taxon>
        <taxon>Heliantheae alliance</taxon>
        <taxon>Millerieae</taxon>
        <taxon>Smallanthus</taxon>
    </lineage>
</organism>
<comment type="caution">
    <text evidence="1">The sequence shown here is derived from an EMBL/GenBank/DDBJ whole genome shotgun (WGS) entry which is preliminary data.</text>
</comment>
<name>A0ACB9CEL5_9ASTR</name>
<keyword evidence="2" id="KW-1185">Reference proteome</keyword>
<gene>
    <name evidence="1" type="ORF">L1987_63908</name>
</gene>
<dbReference type="EMBL" id="CM042038">
    <property type="protein sequence ID" value="KAI3732701.1"/>
    <property type="molecule type" value="Genomic_DNA"/>
</dbReference>
<dbReference type="Proteomes" id="UP001056120">
    <property type="component" value="Linkage Group LG21"/>
</dbReference>
<protein>
    <submittedName>
        <fullName evidence="1">Uncharacterized protein</fullName>
    </submittedName>
</protein>
<reference evidence="2" key="1">
    <citation type="journal article" date="2022" name="Mol. Ecol. Resour.">
        <title>The genomes of chicory, endive, great burdock and yacon provide insights into Asteraceae palaeo-polyploidization history and plant inulin production.</title>
        <authorList>
            <person name="Fan W."/>
            <person name="Wang S."/>
            <person name="Wang H."/>
            <person name="Wang A."/>
            <person name="Jiang F."/>
            <person name="Liu H."/>
            <person name="Zhao H."/>
            <person name="Xu D."/>
            <person name="Zhang Y."/>
        </authorList>
    </citation>
    <scope>NUCLEOTIDE SEQUENCE [LARGE SCALE GENOMIC DNA]</scope>
    <source>
        <strain evidence="2">cv. Yunnan</strain>
    </source>
</reference>